<feature type="disulfide bond" evidence="2">
    <location>
        <begin position="3"/>
        <end position="7"/>
    </location>
</feature>
<proteinExistence type="evidence at protein level"/>
<organism evidence="1">
    <name type="scientific">Aquarana catesbeiana</name>
    <name type="common">American bullfrog</name>
    <name type="synonym">Rana catesbeiana</name>
    <dbReference type="NCBI Taxonomy" id="8400"/>
    <lineage>
        <taxon>Eukaryota</taxon>
        <taxon>Metazoa</taxon>
        <taxon>Chordata</taxon>
        <taxon>Craniata</taxon>
        <taxon>Vertebrata</taxon>
        <taxon>Euteleostomi</taxon>
        <taxon>Amphibia</taxon>
        <taxon>Batrachia</taxon>
        <taxon>Anura</taxon>
        <taxon>Neobatrachia</taxon>
        <taxon>Ranoidea</taxon>
        <taxon>Ranidae</taxon>
        <taxon>Aquarana</taxon>
    </lineage>
</organism>
<dbReference type="EvolutionaryTrace" id="M9MMP3"/>
<evidence type="ECO:0007829" key="2">
    <source>
        <dbReference type="PDB" id="2LR7"/>
    </source>
</evidence>
<sequence>RKCNFLCKLKEKLRTVITSHIDKVLRPQG</sequence>
<dbReference type="SMR" id="M9MMP3"/>
<dbReference type="AlphaFoldDB" id="M9MMP3"/>
<dbReference type="PDBsum" id="2LR7"/>
<protein>
    <submittedName>
        <fullName evidence="1">Cathelicidin-PY</fullName>
    </submittedName>
</protein>
<reference evidence="1 2" key="1">
    <citation type="submission" date="2012-03" db="PDB data bank">
        <title>Structure of Cathelicidin-PY.</title>
        <authorList>
            <person name="Yang J."/>
            <person name="Wei L."/>
        </authorList>
    </citation>
    <scope>STRUCTURE BY NMR</scope>
    <scope>ACTIVE SITE</scope>
</reference>
<dbReference type="PDB" id="2LR7">
    <property type="method" value="NMR"/>
    <property type="chains" value="A=1-29"/>
</dbReference>
<keyword evidence="1 2" id="KW-0002">3D-structure</keyword>
<accession>M9MMP3</accession>
<name>M9MMP3_AQUCT</name>
<dbReference type="BMRB" id="M9MMP3"/>
<evidence type="ECO:0000313" key="1">
    <source>
        <dbReference type="PDB" id="2LR7"/>
    </source>
</evidence>